<proteinExistence type="predicted"/>
<dbReference type="RefSeq" id="WP_016309564.1">
    <property type="nucleotide sequence ID" value="NZ_KE159646.1"/>
</dbReference>
<name>R9KWL8_9ACTN</name>
<gene>
    <name evidence="1" type="ORF">C811_01361</name>
</gene>
<dbReference type="GeneID" id="82191972"/>
<dbReference type="STRING" id="1235794.C811_01361"/>
<protein>
    <submittedName>
        <fullName evidence="1">Uncharacterized protein</fullName>
    </submittedName>
</protein>
<dbReference type="Proteomes" id="UP000014204">
    <property type="component" value="Unassembled WGS sequence"/>
</dbReference>
<comment type="caution">
    <text evidence="1">The sequence shown here is derived from an EMBL/GenBank/DDBJ whole genome shotgun (WGS) entry which is preliminary data.</text>
</comment>
<reference evidence="1 2" key="1">
    <citation type="submission" date="2013-04" db="EMBL/GenBank/DDBJ databases">
        <title>The Genome Sequence of Enterorhabdus caecimuris B7.</title>
        <authorList>
            <consortium name="The Broad Institute Genomics Platform"/>
            <consortium name="The Broad Institute Genome Sequencing Center for Infectious Disease"/>
            <person name="Earl A."/>
            <person name="Xavier R."/>
            <person name="Elson C."/>
            <person name="Duck W."/>
            <person name="Walker B."/>
            <person name="Young S."/>
            <person name="Zeng Q."/>
            <person name="Gargeya S."/>
            <person name="Fitzgerald M."/>
            <person name="Haas B."/>
            <person name="Abouelleil A."/>
            <person name="Allen A.W."/>
            <person name="Alvarado L."/>
            <person name="Arachchi H.M."/>
            <person name="Berlin A.M."/>
            <person name="Chapman S.B."/>
            <person name="Gainer-Dewar J."/>
            <person name="Goldberg J."/>
            <person name="Griggs A."/>
            <person name="Gujja S."/>
            <person name="Hansen M."/>
            <person name="Howarth C."/>
            <person name="Imamovic A."/>
            <person name="Ireland A."/>
            <person name="Larimer J."/>
            <person name="McCowan C."/>
            <person name="Murphy C."/>
            <person name="Pearson M."/>
            <person name="Poon T.W."/>
            <person name="Priest M."/>
            <person name="Roberts A."/>
            <person name="Saif S."/>
            <person name="Shea T."/>
            <person name="Sisk P."/>
            <person name="Sykes S."/>
            <person name="Wortman J."/>
            <person name="Nusbaum C."/>
            <person name="Birren B."/>
        </authorList>
    </citation>
    <scope>NUCLEOTIDE SEQUENCE [LARGE SCALE GENOMIC DNA]</scope>
    <source>
        <strain evidence="1 2">B7</strain>
    </source>
</reference>
<organism evidence="1 2">
    <name type="scientific">Adlercreutzia caecimuris B7</name>
    <dbReference type="NCBI Taxonomy" id="1235794"/>
    <lineage>
        <taxon>Bacteria</taxon>
        <taxon>Bacillati</taxon>
        <taxon>Actinomycetota</taxon>
        <taxon>Coriobacteriia</taxon>
        <taxon>Eggerthellales</taxon>
        <taxon>Eggerthellaceae</taxon>
        <taxon>Adlercreutzia</taxon>
    </lineage>
</organism>
<dbReference type="HOGENOM" id="CLU_3079444_0_0_11"/>
<dbReference type="OrthoDB" id="9856913at2"/>
<keyword evidence="2" id="KW-1185">Reference proteome</keyword>
<evidence type="ECO:0000313" key="2">
    <source>
        <dbReference type="Proteomes" id="UP000014204"/>
    </source>
</evidence>
<sequence>MIDKETASYIWRCICNHDGYSEDRGEWCDALEIDPEACDEFEQFVAEKIEEL</sequence>
<accession>R9KWL8</accession>
<dbReference type="EMBL" id="ASSY01000008">
    <property type="protein sequence ID" value="EOS50944.1"/>
    <property type="molecule type" value="Genomic_DNA"/>
</dbReference>
<dbReference type="AlphaFoldDB" id="R9KWL8"/>
<evidence type="ECO:0000313" key="1">
    <source>
        <dbReference type="EMBL" id="EOS50944.1"/>
    </source>
</evidence>